<gene>
    <name evidence="1" type="ORF">H4684_003461</name>
</gene>
<protein>
    <submittedName>
        <fullName evidence="1">Uncharacterized protein</fullName>
    </submittedName>
</protein>
<evidence type="ECO:0000313" key="2">
    <source>
        <dbReference type="Proteomes" id="UP000639010"/>
    </source>
</evidence>
<keyword evidence="2" id="KW-1185">Reference proteome</keyword>
<evidence type="ECO:0000313" key="1">
    <source>
        <dbReference type="EMBL" id="MBE1426786.1"/>
    </source>
</evidence>
<dbReference type="EMBL" id="JADBGG010000034">
    <property type="protein sequence ID" value="MBE1426786.1"/>
    <property type="molecule type" value="Genomic_DNA"/>
</dbReference>
<sequence>MPVQKNTASIKWVNGYTYWKGQYTVRNINYKQMANEKNATYDYIYSLCGENIELKKILYKSCLRGINYFENTDLDFYNDNYNDISRLLELSKYINNNFSYACWKQNPLDIVNDICIGKSLNPVERDSSIISYNINERNILHVSVDINNNTNYIITDIRDLLKYIKHEYLKNDFNALDFGILVDYDIKRIQEELCAKGVVYRTVSDESRAIGLLLFDYIEENEVSDAEGIRRVRKKLKEHGPKNFGKANSSERQFQRWLANTRKCIDAVEVLEI</sequence>
<dbReference type="Proteomes" id="UP000639010">
    <property type="component" value="Unassembled WGS sequence"/>
</dbReference>
<dbReference type="RefSeq" id="WP_192624675.1">
    <property type="nucleotide sequence ID" value="NZ_JADBGG010000034.1"/>
</dbReference>
<proteinExistence type="predicted"/>
<comment type="caution">
    <text evidence="1">The sequence shown here is derived from an EMBL/GenBank/DDBJ whole genome shotgun (WGS) entry which is preliminary data.</text>
</comment>
<name>A0ABR9H7U1_9BACT</name>
<reference evidence="1 2" key="1">
    <citation type="submission" date="2020-10" db="EMBL/GenBank/DDBJ databases">
        <title>Genomic Encyclopedia of Type Strains, Phase IV (KMG-IV): sequencing the most valuable type-strain genomes for metagenomic binning, comparative biology and taxonomic classification.</title>
        <authorList>
            <person name="Goeker M."/>
        </authorList>
    </citation>
    <scope>NUCLEOTIDE SEQUENCE [LARGE SCALE GENOMIC DNA]</scope>
    <source>
        <strain evidence="1 2">DSM 4194</strain>
    </source>
</reference>
<organism evidence="1 2">
    <name type="scientific">Desulfomicrobium macestii</name>
    <dbReference type="NCBI Taxonomy" id="90731"/>
    <lineage>
        <taxon>Bacteria</taxon>
        <taxon>Pseudomonadati</taxon>
        <taxon>Thermodesulfobacteriota</taxon>
        <taxon>Desulfovibrionia</taxon>
        <taxon>Desulfovibrionales</taxon>
        <taxon>Desulfomicrobiaceae</taxon>
        <taxon>Desulfomicrobium</taxon>
    </lineage>
</organism>
<accession>A0ABR9H7U1</accession>